<sequence length="334" mass="39648">MTLGNGKLPEKVHLWEDFLEKIDEYIFDKEQIIFQKPQFNYNRLLFNESNETSHRKGSMSSTKWVNKRCQNSTKQAKKPRTNVWLYGHLEAFVHEETYAAICKKKQQNGLYKISWAELIKIAKEIHDRYIIHQNLYSKNILMDNGCALIVDFLLLYQKIFPATSSNEKEDILFRTNMSDFVKGKICYFELFSHEEWSLDHYYSWVHENYNVTEEANAHKFFYGIVYSINNDFVALEEVQTFTEKLLRRQKHDVKRANTGWKQARDKRVLCDMTNLPTAGRKRKNHDTNAMDIPSKRMKVLANILCQEEALSHIPLTPKYSSFVCYDIREWQTNI</sequence>
<dbReference type="EMBL" id="QKWP01002676">
    <property type="protein sequence ID" value="RIB02494.1"/>
    <property type="molecule type" value="Genomic_DNA"/>
</dbReference>
<dbReference type="SUPFAM" id="SSF56112">
    <property type="entry name" value="Protein kinase-like (PK-like)"/>
    <property type="match status" value="1"/>
</dbReference>
<evidence type="ECO:0000313" key="2">
    <source>
        <dbReference type="Proteomes" id="UP000266673"/>
    </source>
</evidence>
<gene>
    <name evidence="1" type="ORF">C2G38_2291102</name>
</gene>
<dbReference type="AlphaFoldDB" id="A0A397TX44"/>
<dbReference type="InterPro" id="IPR011009">
    <property type="entry name" value="Kinase-like_dom_sf"/>
</dbReference>
<dbReference type="OrthoDB" id="2443776at2759"/>
<accession>A0A397TX44</accession>
<comment type="caution">
    <text evidence="1">The sequence shown here is derived from an EMBL/GenBank/DDBJ whole genome shotgun (WGS) entry which is preliminary data.</text>
</comment>
<protein>
    <recommendedName>
        <fullName evidence="3">Protein kinase domain-containing protein</fullName>
    </recommendedName>
</protein>
<proteinExistence type="predicted"/>
<evidence type="ECO:0008006" key="3">
    <source>
        <dbReference type="Google" id="ProtNLM"/>
    </source>
</evidence>
<organism evidence="1 2">
    <name type="scientific">Gigaspora rosea</name>
    <dbReference type="NCBI Taxonomy" id="44941"/>
    <lineage>
        <taxon>Eukaryota</taxon>
        <taxon>Fungi</taxon>
        <taxon>Fungi incertae sedis</taxon>
        <taxon>Mucoromycota</taxon>
        <taxon>Glomeromycotina</taxon>
        <taxon>Glomeromycetes</taxon>
        <taxon>Diversisporales</taxon>
        <taxon>Gigasporaceae</taxon>
        <taxon>Gigaspora</taxon>
    </lineage>
</organism>
<evidence type="ECO:0000313" key="1">
    <source>
        <dbReference type="EMBL" id="RIB02494.1"/>
    </source>
</evidence>
<dbReference type="Proteomes" id="UP000266673">
    <property type="component" value="Unassembled WGS sequence"/>
</dbReference>
<keyword evidence="2" id="KW-1185">Reference proteome</keyword>
<name>A0A397TX44_9GLOM</name>
<reference evidence="1 2" key="1">
    <citation type="submission" date="2018-06" db="EMBL/GenBank/DDBJ databases">
        <title>Comparative genomics reveals the genomic features of Rhizophagus irregularis, R. cerebriforme, R. diaphanum and Gigaspora rosea, and their symbiotic lifestyle signature.</title>
        <authorList>
            <person name="Morin E."/>
            <person name="San Clemente H."/>
            <person name="Chen E.C.H."/>
            <person name="De La Providencia I."/>
            <person name="Hainaut M."/>
            <person name="Kuo A."/>
            <person name="Kohler A."/>
            <person name="Murat C."/>
            <person name="Tang N."/>
            <person name="Roy S."/>
            <person name="Loubradou J."/>
            <person name="Henrissat B."/>
            <person name="Grigoriev I.V."/>
            <person name="Corradi N."/>
            <person name="Roux C."/>
            <person name="Martin F.M."/>
        </authorList>
    </citation>
    <scope>NUCLEOTIDE SEQUENCE [LARGE SCALE GENOMIC DNA]</scope>
    <source>
        <strain evidence="1 2">DAOM 194757</strain>
    </source>
</reference>